<keyword evidence="2" id="KW-0762">Sugar transport</keyword>
<organism evidence="7 8">
    <name type="scientific">Panagrolaimus davidi</name>
    <dbReference type="NCBI Taxonomy" id="227884"/>
    <lineage>
        <taxon>Eukaryota</taxon>
        <taxon>Metazoa</taxon>
        <taxon>Ecdysozoa</taxon>
        <taxon>Nematoda</taxon>
        <taxon>Chromadorea</taxon>
        <taxon>Rhabditida</taxon>
        <taxon>Tylenchina</taxon>
        <taxon>Panagrolaimomorpha</taxon>
        <taxon>Panagrolaimoidea</taxon>
        <taxon>Panagrolaimidae</taxon>
        <taxon>Panagrolaimus</taxon>
    </lineage>
</organism>
<dbReference type="AlphaFoldDB" id="A0A914RDH9"/>
<dbReference type="GO" id="GO:0015165">
    <property type="term" value="F:pyrimidine nucleotide-sugar transmembrane transporter activity"/>
    <property type="evidence" value="ECO:0007669"/>
    <property type="project" value="InterPro"/>
</dbReference>
<proteinExistence type="predicted"/>
<dbReference type="WBParaSite" id="PDA_v2.g971.t1">
    <property type="protein sequence ID" value="PDA_v2.g971.t1"/>
    <property type="gene ID" value="PDA_v2.g971"/>
</dbReference>
<dbReference type="Pfam" id="PF04142">
    <property type="entry name" value="Nuc_sug_transp"/>
    <property type="match status" value="1"/>
</dbReference>
<keyword evidence="2" id="KW-0813">Transport</keyword>
<reference evidence="8" key="1">
    <citation type="submission" date="2022-11" db="UniProtKB">
        <authorList>
            <consortium name="WormBaseParasite"/>
        </authorList>
    </citation>
    <scope>IDENTIFICATION</scope>
</reference>
<comment type="subcellular location">
    <subcellularLocation>
        <location evidence="1">Membrane</location>
        <topology evidence="1">Multi-pass membrane protein</topology>
    </subcellularLocation>
</comment>
<evidence type="ECO:0000256" key="2">
    <source>
        <dbReference type="ARBA" id="ARBA00022597"/>
    </source>
</evidence>
<feature type="transmembrane region" description="Helical" evidence="6">
    <location>
        <begin position="92"/>
        <end position="112"/>
    </location>
</feature>
<dbReference type="PIRSF" id="PIRSF005799">
    <property type="entry name" value="UDP-gal_transpt"/>
    <property type="match status" value="1"/>
</dbReference>
<keyword evidence="7" id="KW-1185">Reference proteome</keyword>
<keyword evidence="4 6" id="KW-1133">Transmembrane helix</keyword>
<dbReference type="InterPro" id="IPR007271">
    <property type="entry name" value="Nuc_sug_transpt"/>
</dbReference>
<feature type="transmembrane region" description="Helical" evidence="6">
    <location>
        <begin position="132"/>
        <end position="151"/>
    </location>
</feature>
<feature type="transmembrane region" description="Helical" evidence="6">
    <location>
        <begin position="60"/>
        <end position="80"/>
    </location>
</feature>
<evidence type="ECO:0000256" key="4">
    <source>
        <dbReference type="ARBA" id="ARBA00022989"/>
    </source>
</evidence>
<dbReference type="PANTHER" id="PTHR10231">
    <property type="entry name" value="NUCLEOTIDE-SUGAR TRANSMEMBRANE TRANSPORTER"/>
    <property type="match status" value="1"/>
</dbReference>
<keyword evidence="3 6" id="KW-0812">Transmembrane</keyword>
<evidence type="ECO:0000256" key="3">
    <source>
        <dbReference type="ARBA" id="ARBA00022692"/>
    </source>
</evidence>
<protein>
    <submittedName>
        <fullName evidence="8">UDP-galactose transporter</fullName>
    </submittedName>
</protein>
<dbReference type="NCBIfam" id="TIGR00803">
    <property type="entry name" value="nst"/>
    <property type="match status" value="1"/>
</dbReference>
<evidence type="ECO:0000313" key="7">
    <source>
        <dbReference type="Proteomes" id="UP000887578"/>
    </source>
</evidence>
<dbReference type="Proteomes" id="UP000887578">
    <property type="component" value="Unplaced"/>
</dbReference>
<evidence type="ECO:0000313" key="8">
    <source>
        <dbReference type="WBParaSite" id="PDA_v2.g971.t1"/>
    </source>
</evidence>
<evidence type="ECO:0000256" key="6">
    <source>
        <dbReference type="SAM" id="Phobius"/>
    </source>
</evidence>
<keyword evidence="5 6" id="KW-0472">Membrane</keyword>
<evidence type="ECO:0000256" key="5">
    <source>
        <dbReference type="ARBA" id="ARBA00023136"/>
    </source>
</evidence>
<evidence type="ECO:0000256" key="1">
    <source>
        <dbReference type="ARBA" id="ARBA00004141"/>
    </source>
</evidence>
<dbReference type="GO" id="GO:0000139">
    <property type="term" value="C:Golgi membrane"/>
    <property type="evidence" value="ECO:0007669"/>
    <property type="project" value="InterPro"/>
</dbReference>
<feature type="transmembrane region" description="Helical" evidence="6">
    <location>
        <begin position="28"/>
        <end position="45"/>
    </location>
</feature>
<sequence>MVTYQLKILTTALLLKAVLNTKLSNTQWIALILLIIGVSDVQMQYQPPQPVSGYLEQKPWLGFTAAITMCFTSAFAGVYMEHILKKSAVNVWMQNIRLALFGLIVAAGSMLYKDYNTIQEDGFLRGFDSLVWIMTVTNSIGGLLIAVVIKYADNIMKAYAQSTAIVGAAIGSWILFDFVPNGLFLFGTFLVTASIVIYTKYPYQETPSEKTYLLLNNEEKEKINKV</sequence>
<accession>A0A914RDH9</accession>
<name>A0A914RDH9_9BILA</name>